<organism evidence="1 2">
    <name type="scientific">Novosphingobium aquae</name>
    <dbReference type="NCBI Taxonomy" id="3133435"/>
    <lineage>
        <taxon>Bacteria</taxon>
        <taxon>Pseudomonadati</taxon>
        <taxon>Pseudomonadota</taxon>
        <taxon>Alphaproteobacteria</taxon>
        <taxon>Sphingomonadales</taxon>
        <taxon>Sphingomonadaceae</taxon>
        <taxon>Novosphingobium</taxon>
    </lineage>
</organism>
<dbReference type="EMBL" id="JBBHJY010000004">
    <property type="protein sequence ID" value="MEJ6010143.1"/>
    <property type="molecule type" value="Genomic_DNA"/>
</dbReference>
<evidence type="ECO:0000313" key="2">
    <source>
        <dbReference type="Proteomes" id="UP001379235"/>
    </source>
</evidence>
<sequence length="73" mass="7530">MGQIIQFPTPEGAKVPSITRTPELALVLGILAALPAATKCKAMRQVIACCALADDCEASREAAHIAAKILGEA</sequence>
<gene>
    <name evidence="1" type="ORF">WG900_09450</name>
</gene>
<reference evidence="1 2" key="1">
    <citation type="submission" date="2024-03" db="EMBL/GenBank/DDBJ databases">
        <authorList>
            <person name="Jo J.-H."/>
        </authorList>
    </citation>
    <scope>NUCLEOTIDE SEQUENCE [LARGE SCALE GENOMIC DNA]</scope>
    <source>
        <strain evidence="1 2">AS3R-12</strain>
    </source>
</reference>
<evidence type="ECO:0008006" key="3">
    <source>
        <dbReference type="Google" id="ProtNLM"/>
    </source>
</evidence>
<comment type="caution">
    <text evidence="1">The sequence shown here is derived from an EMBL/GenBank/DDBJ whole genome shotgun (WGS) entry which is preliminary data.</text>
</comment>
<dbReference type="Proteomes" id="UP001379235">
    <property type="component" value="Unassembled WGS sequence"/>
</dbReference>
<evidence type="ECO:0000313" key="1">
    <source>
        <dbReference type="EMBL" id="MEJ6010143.1"/>
    </source>
</evidence>
<protein>
    <recommendedName>
        <fullName evidence="3">DUF982 domain-containing protein</fullName>
    </recommendedName>
</protein>
<keyword evidence="2" id="KW-1185">Reference proteome</keyword>
<name>A0ABU8S857_9SPHN</name>
<proteinExistence type="predicted"/>
<dbReference type="RefSeq" id="WP_339966623.1">
    <property type="nucleotide sequence ID" value="NZ_JBBHJY010000004.1"/>
</dbReference>
<accession>A0ABU8S857</accession>